<proteinExistence type="predicted"/>
<evidence type="ECO:0000313" key="3">
    <source>
        <dbReference type="Proteomes" id="UP000265566"/>
    </source>
</evidence>
<dbReference type="Proteomes" id="UP000265566">
    <property type="component" value="Chromosome 3"/>
</dbReference>
<dbReference type="PANTHER" id="PTHR33132:SF145">
    <property type="entry name" value="OS04G0403900 PROTEIN"/>
    <property type="match status" value="1"/>
</dbReference>
<evidence type="ECO:0008006" key="4">
    <source>
        <dbReference type="Google" id="ProtNLM"/>
    </source>
</evidence>
<gene>
    <name evidence="2" type="ORF">MtrunA17_Chr3g0102781</name>
</gene>
<dbReference type="Gramene" id="rna15633">
    <property type="protein sequence ID" value="RHN67444.1"/>
    <property type="gene ID" value="gene15633"/>
</dbReference>
<protein>
    <recommendedName>
        <fullName evidence="4">Serine-rich protein-like protein</fullName>
    </recommendedName>
</protein>
<sequence>MPSHTPRQGLIKRIFERTRMEPNMEQKPPKMNVNIPELDMMNAFKKNSHMLVSPTSLASPTSLKSNPRKSSSGRWNCLCSPTTHAGSFRCRHHRSSGMIRGGSVGSNLAQLGNKAGAISDSLHAQ</sequence>
<dbReference type="AlphaFoldDB" id="A0A396IST8"/>
<evidence type="ECO:0000256" key="1">
    <source>
        <dbReference type="SAM" id="MobiDB-lite"/>
    </source>
</evidence>
<reference evidence="3" key="1">
    <citation type="journal article" date="2018" name="Nat. Plants">
        <title>Whole-genome landscape of Medicago truncatula symbiotic genes.</title>
        <authorList>
            <person name="Pecrix Y."/>
            <person name="Staton S.E."/>
            <person name="Sallet E."/>
            <person name="Lelandais-Briere C."/>
            <person name="Moreau S."/>
            <person name="Carrere S."/>
            <person name="Blein T."/>
            <person name="Jardinaud M.F."/>
            <person name="Latrasse D."/>
            <person name="Zouine M."/>
            <person name="Zahm M."/>
            <person name="Kreplak J."/>
            <person name="Mayjonade B."/>
            <person name="Satge C."/>
            <person name="Perez M."/>
            <person name="Cauet S."/>
            <person name="Marande W."/>
            <person name="Chantry-Darmon C."/>
            <person name="Lopez-Roques C."/>
            <person name="Bouchez O."/>
            <person name="Berard A."/>
            <person name="Debelle F."/>
            <person name="Munos S."/>
            <person name="Bendahmane A."/>
            <person name="Berges H."/>
            <person name="Niebel A."/>
            <person name="Buitink J."/>
            <person name="Frugier F."/>
            <person name="Benhamed M."/>
            <person name="Crespi M."/>
            <person name="Gouzy J."/>
            <person name="Gamas P."/>
        </authorList>
    </citation>
    <scope>NUCLEOTIDE SEQUENCE [LARGE SCALE GENOMIC DNA]</scope>
    <source>
        <strain evidence="3">cv. Jemalong A17</strain>
    </source>
</reference>
<organism evidence="2 3">
    <name type="scientific">Medicago truncatula</name>
    <name type="common">Barrel medic</name>
    <name type="synonym">Medicago tribuloides</name>
    <dbReference type="NCBI Taxonomy" id="3880"/>
    <lineage>
        <taxon>Eukaryota</taxon>
        <taxon>Viridiplantae</taxon>
        <taxon>Streptophyta</taxon>
        <taxon>Embryophyta</taxon>
        <taxon>Tracheophyta</taxon>
        <taxon>Spermatophyta</taxon>
        <taxon>Magnoliopsida</taxon>
        <taxon>eudicotyledons</taxon>
        <taxon>Gunneridae</taxon>
        <taxon>Pentapetalae</taxon>
        <taxon>rosids</taxon>
        <taxon>fabids</taxon>
        <taxon>Fabales</taxon>
        <taxon>Fabaceae</taxon>
        <taxon>Papilionoideae</taxon>
        <taxon>50 kb inversion clade</taxon>
        <taxon>NPAAA clade</taxon>
        <taxon>Hologalegina</taxon>
        <taxon>IRL clade</taxon>
        <taxon>Trifolieae</taxon>
        <taxon>Medicago</taxon>
    </lineage>
</organism>
<feature type="region of interest" description="Disordered" evidence="1">
    <location>
        <begin position="54"/>
        <end position="75"/>
    </location>
</feature>
<accession>A0A396IST8</accession>
<comment type="caution">
    <text evidence="2">The sequence shown here is derived from an EMBL/GenBank/DDBJ whole genome shotgun (WGS) entry which is preliminary data.</text>
</comment>
<name>A0A396IST8_MEDTR</name>
<dbReference type="EMBL" id="PSQE01000003">
    <property type="protein sequence ID" value="RHN67444.1"/>
    <property type="molecule type" value="Genomic_DNA"/>
</dbReference>
<dbReference type="PANTHER" id="PTHR33132">
    <property type="entry name" value="OSJNBB0118P14.9 PROTEIN"/>
    <property type="match status" value="1"/>
</dbReference>
<evidence type="ECO:0000313" key="2">
    <source>
        <dbReference type="EMBL" id="RHN67444.1"/>
    </source>
</evidence>